<reference evidence="8" key="3">
    <citation type="submission" date="2025-09" db="UniProtKB">
        <authorList>
            <consortium name="Ensembl"/>
        </authorList>
    </citation>
    <scope>IDENTIFICATION</scope>
</reference>
<feature type="domain" description="Sushi" evidence="7">
    <location>
        <begin position="135"/>
        <end position="198"/>
    </location>
</feature>
<dbReference type="SUPFAM" id="SSF53300">
    <property type="entry name" value="vWA-like"/>
    <property type="match status" value="1"/>
</dbReference>
<feature type="domain" description="Sushi" evidence="7">
    <location>
        <begin position="385"/>
        <end position="443"/>
    </location>
</feature>
<feature type="disulfide bond" evidence="5">
    <location>
        <begin position="1343"/>
        <end position="1386"/>
    </location>
</feature>
<feature type="domain" description="Sushi" evidence="7">
    <location>
        <begin position="319"/>
        <end position="384"/>
    </location>
</feature>
<protein>
    <submittedName>
        <fullName evidence="8">Uncharacterized protein</fullName>
    </submittedName>
</protein>
<feature type="domain" description="Sushi" evidence="7">
    <location>
        <begin position="1521"/>
        <end position="1579"/>
    </location>
</feature>
<feature type="domain" description="Sushi" evidence="7">
    <location>
        <begin position="1087"/>
        <end position="1150"/>
    </location>
</feature>
<feature type="disulfide bond" evidence="5">
    <location>
        <begin position="169"/>
        <end position="196"/>
    </location>
</feature>
<accession>H2Y7G0</accession>
<dbReference type="Gene3D" id="2.10.70.10">
    <property type="entry name" value="Complement Module, domain 1"/>
    <property type="match status" value="27"/>
</dbReference>
<feature type="domain" description="Sushi" evidence="7">
    <location>
        <begin position="1282"/>
        <end position="1340"/>
    </location>
</feature>
<evidence type="ECO:0000256" key="4">
    <source>
        <dbReference type="ARBA" id="ARBA00023180"/>
    </source>
</evidence>
<evidence type="ECO:0000256" key="3">
    <source>
        <dbReference type="ARBA" id="ARBA00023157"/>
    </source>
</evidence>
<dbReference type="eggNOG" id="KOG3544">
    <property type="taxonomic scope" value="Eukaryota"/>
</dbReference>
<feature type="domain" description="Sushi" evidence="7">
    <location>
        <begin position="697"/>
        <end position="760"/>
    </location>
</feature>
<feature type="domain" description="Sushi" evidence="7">
    <location>
        <begin position="258"/>
        <end position="318"/>
    </location>
</feature>
<dbReference type="STRING" id="51511.ENSCSAVP00000001258"/>
<feature type="domain" description="Sushi" evidence="7">
    <location>
        <begin position="630"/>
        <end position="696"/>
    </location>
</feature>
<proteinExistence type="predicted"/>
<feature type="disulfide bond" evidence="5">
    <location>
        <begin position="42"/>
        <end position="69"/>
    </location>
</feature>
<feature type="disulfide bond" evidence="5">
    <location>
        <begin position="1643"/>
        <end position="1686"/>
    </location>
</feature>
<reference evidence="8" key="2">
    <citation type="submission" date="2025-08" db="UniProtKB">
        <authorList>
            <consortium name="Ensembl"/>
        </authorList>
    </citation>
    <scope>IDENTIFICATION</scope>
</reference>
<feature type="domain" description="Sushi" evidence="7">
    <location>
        <begin position="1212"/>
        <end position="1281"/>
    </location>
</feature>
<dbReference type="Proteomes" id="UP000007875">
    <property type="component" value="Unassembled WGS sequence"/>
</dbReference>
<feature type="disulfide bond" evidence="5">
    <location>
        <begin position="1582"/>
        <end position="1625"/>
    </location>
</feature>
<feature type="domain" description="Sushi" evidence="7">
    <location>
        <begin position="894"/>
        <end position="958"/>
    </location>
</feature>
<dbReference type="InterPro" id="IPR036465">
    <property type="entry name" value="vWFA_dom_sf"/>
</dbReference>
<dbReference type="InParanoid" id="H2Y7G0"/>
<name>H2Y7G0_CIOSA</name>
<feature type="disulfide bond" evidence="5">
    <location>
        <begin position="1404"/>
        <end position="1447"/>
    </location>
</feature>
<feature type="domain" description="Sushi" evidence="7">
    <location>
        <begin position="959"/>
        <end position="1024"/>
    </location>
</feature>
<dbReference type="InterPro" id="IPR050350">
    <property type="entry name" value="Compl-Cell_Adhes-Reg"/>
</dbReference>
<keyword evidence="4" id="KW-0325">Glycoprotein</keyword>
<dbReference type="PANTHER" id="PTHR19325">
    <property type="entry name" value="COMPLEMENT COMPONENT-RELATED SUSHI DOMAIN-CONTAINING"/>
    <property type="match status" value="1"/>
</dbReference>
<feature type="domain" description="Sushi" evidence="7">
    <location>
        <begin position="506"/>
        <end position="570"/>
    </location>
</feature>
<feature type="disulfide bond" evidence="5">
    <location>
        <begin position="414"/>
        <end position="441"/>
    </location>
</feature>
<dbReference type="SUPFAM" id="SSF57535">
    <property type="entry name" value="Complement control module/SCR domain"/>
    <property type="match status" value="26"/>
</dbReference>
<feature type="domain" description="Sushi" evidence="7">
    <location>
        <begin position="444"/>
        <end position="505"/>
    </location>
</feature>
<feature type="domain" description="VWFA" evidence="6">
    <location>
        <begin position="1774"/>
        <end position="1947"/>
    </location>
</feature>
<evidence type="ECO:0000256" key="1">
    <source>
        <dbReference type="ARBA" id="ARBA00022659"/>
    </source>
</evidence>
<dbReference type="OMA" id="AIGCQSP"/>
<dbReference type="CDD" id="cd00033">
    <property type="entry name" value="CCP"/>
    <property type="match status" value="25"/>
</dbReference>
<feature type="domain" description="Sushi" evidence="7">
    <location>
        <begin position="826"/>
        <end position="893"/>
    </location>
</feature>
<feature type="domain" description="Sushi" evidence="7">
    <location>
        <begin position="72"/>
        <end position="134"/>
    </location>
</feature>
<feature type="disulfide bond" evidence="5">
    <location>
        <begin position="1153"/>
        <end position="1196"/>
    </location>
</feature>
<feature type="domain" description="Sushi" evidence="7">
    <location>
        <begin position="761"/>
        <end position="825"/>
    </location>
</feature>
<dbReference type="Pfam" id="PF00092">
    <property type="entry name" value="VWA"/>
    <property type="match status" value="1"/>
</dbReference>
<keyword evidence="2" id="KW-0677">Repeat</keyword>
<feature type="domain" description="Sushi" evidence="7">
    <location>
        <begin position="13"/>
        <end position="71"/>
    </location>
</feature>
<evidence type="ECO:0000259" key="6">
    <source>
        <dbReference type="PROSITE" id="PS50234"/>
    </source>
</evidence>
<feature type="disulfide bond" evidence="5">
    <location>
        <begin position="600"/>
        <end position="627"/>
    </location>
</feature>
<dbReference type="SMART" id="SM00327">
    <property type="entry name" value="VWA"/>
    <property type="match status" value="1"/>
</dbReference>
<feature type="disulfide bond" evidence="5">
    <location>
        <begin position="228"/>
        <end position="255"/>
    </location>
</feature>
<reference evidence="9" key="1">
    <citation type="submission" date="2003-08" db="EMBL/GenBank/DDBJ databases">
        <authorList>
            <person name="Birren B."/>
            <person name="Nusbaum C."/>
            <person name="Abebe A."/>
            <person name="Abouelleil A."/>
            <person name="Adekoya E."/>
            <person name="Ait-zahra M."/>
            <person name="Allen N."/>
            <person name="Allen T."/>
            <person name="An P."/>
            <person name="Anderson M."/>
            <person name="Anderson S."/>
            <person name="Arachchi H."/>
            <person name="Armbruster J."/>
            <person name="Bachantsang P."/>
            <person name="Baldwin J."/>
            <person name="Barry A."/>
            <person name="Bayul T."/>
            <person name="Blitshsteyn B."/>
            <person name="Bloom T."/>
            <person name="Blye J."/>
            <person name="Boguslavskiy L."/>
            <person name="Borowsky M."/>
            <person name="Boukhgalter B."/>
            <person name="Brunache A."/>
            <person name="Butler J."/>
            <person name="Calixte N."/>
            <person name="Calvo S."/>
            <person name="Camarata J."/>
            <person name="Campo K."/>
            <person name="Chang J."/>
            <person name="Cheshatsang Y."/>
            <person name="Citroen M."/>
            <person name="Collymore A."/>
            <person name="Considine T."/>
            <person name="Cook A."/>
            <person name="Cooke P."/>
            <person name="Corum B."/>
            <person name="Cuomo C."/>
            <person name="David R."/>
            <person name="Dawoe T."/>
            <person name="Degray S."/>
            <person name="Dodge S."/>
            <person name="Dooley K."/>
            <person name="Dorje P."/>
            <person name="Dorjee K."/>
            <person name="Dorris L."/>
            <person name="Duffey N."/>
            <person name="Dupes A."/>
            <person name="Elkins T."/>
            <person name="Engels R."/>
            <person name="Erickson J."/>
            <person name="Farina A."/>
            <person name="Faro S."/>
            <person name="Ferreira P."/>
            <person name="Fischer H."/>
            <person name="Fitzgerald M."/>
            <person name="Foley K."/>
            <person name="Gage D."/>
            <person name="Galagan J."/>
            <person name="Gearin G."/>
            <person name="Gnerre S."/>
            <person name="Gnirke A."/>
            <person name="Goyette A."/>
            <person name="Graham J."/>
            <person name="Grandbois E."/>
            <person name="Gyaltsen K."/>
            <person name="Hafez N."/>
            <person name="Hagopian D."/>
            <person name="Hagos B."/>
            <person name="Hall J."/>
            <person name="Hatcher B."/>
            <person name="Heller A."/>
            <person name="Higgins H."/>
            <person name="Honan T."/>
            <person name="Horn A."/>
            <person name="Houde N."/>
            <person name="Hughes L."/>
            <person name="Hulme W."/>
            <person name="Husby E."/>
            <person name="Iliev I."/>
            <person name="Jaffe D."/>
            <person name="Jones C."/>
            <person name="Kamal M."/>
            <person name="Kamat A."/>
            <person name="Kamvysselis M."/>
            <person name="Karlsson E."/>
            <person name="Kells C."/>
            <person name="Kieu A."/>
            <person name="Kisner P."/>
            <person name="Kodira C."/>
            <person name="Kulbokas E."/>
            <person name="Labutti K."/>
            <person name="Lama D."/>
            <person name="Landers T."/>
            <person name="Leger J."/>
            <person name="Levine S."/>
            <person name="Lewis D."/>
            <person name="Lewis T."/>
            <person name="Lindblad-toh K."/>
            <person name="Liu X."/>
            <person name="Lokyitsang T."/>
            <person name="Lokyitsang Y."/>
            <person name="Lucien O."/>
            <person name="Lui A."/>
            <person name="Ma L.J."/>
            <person name="Mabbitt R."/>
            <person name="Macdonald J."/>
            <person name="Maclean C."/>
            <person name="Major J."/>
            <person name="Manning J."/>
            <person name="Marabella R."/>
            <person name="Maru K."/>
            <person name="Matthews C."/>
            <person name="Mauceli E."/>
            <person name="Mccarthy M."/>
            <person name="Mcdonough S."/>
            <person name="Mcghee T."/>
            <person name="Meldrim J."/>
            <person name="Meneus L."/>
            <person name="Mesirov J."/>
            <person name="Mihalev A."/>
            <person name="Mihova T."/>
            <person name="Mikkelsen T."/>
            <person name="Mlenga V."/>
            <person name="Moru K."/>
            <person name="Mozes J."/>
            <person name="Mulrain L."/>
            <person name="Munson G."/>
            <person name="Naylor J."/>
            <person name="Newes C."/>
            <person name="Nguyen C."/>
            <person name="Nguyen N."/>
            <person name="Nguyen T."/>
            <person name="Nicol R."/>
            <person name="Nielsen C."/>
            <person name="Nizzari M."/>
            <person name="Norbu C."/>
            <person name="Norbu N."/>
            <person name="O'donnell P."/>
            <person name="Okoawo O."/>
            <person name="O'leary S."/>
            <person name="Omotosho B."/>
            <person name="O'neill K."/>
            <person name="Osman S."/>
            <person name="Parker S."/>
            <person name="Perrin D."/>
            <person name="Phunkhang P."/>
            <person name="Piqani B."/>
            <person name="Purcell S."/>
            <person name="Rachupka T."/>
            <person name="Ramasamy U."/>
            <person name="Rameau R."/>
            <person name="Ray V."/>
            <person name="Raymond C."/>
            <person name="Retta R."/>
            <person name="Richardson S."/>
            <person name="Rise C."/>
            <person name="Rodriguez J."/>
            <person name="Rogers J."/>
            <person name="Rogov P."/>
            <person name="Rutman M."/>
            <person name="Schupbach R."/>
            <person name="Seaman C."/>
            <person name="Settipalli S."/>
            <person name="Sharpe T."/>
            <person name="Sheridan J."/>
            <person name="Sherpa N."/>
            <person name="Shi J."/>
            <person name="Smirnov S."/>
            <person name="Smith C."/>
            <person name="Sougnez C."/>
            <person name="Spencer B."/>
            <person name="Stalker J."/>
            <person name="Stange-thomann N."/>
            <person name="Stavropoulos S."/>
            <person name="Stetson K."/>
            <person name="Stone C."/>
            <person name="Stone S."/>
            <person name="Stubbs M."/>
            <person name="Talamas J."/>
            <person name="Tchuinga P."/>
            <person name="Tenzing P."/>
            <person name="Tesfaye S."/>
            <person name="Theodore J."/>
            <person name="Thoulutsang Y."/>
            <person name="Topham K."/>
            <person name="Towey S."/>
            <person name="Tsamla T."/>
            <person name="Tsomo N."/>
            <person name="Vallee D."/>
            <person name="Vassiliev H."/>
            <person name="Venkataraman V."/>
            <person name="Vinson J."/>
            <person name="Vo A."/>
            <person name="Wade C."/>
            <person name="Wang S."/>
            <person name="Wangchuk T."/>
            <person name="Wangdi T."/>
            <person name="Whittaker C."/>
            <person name="Wilkinson J."/>
            <person name="Wu Y."/>
            <person name="Wyman D."/>
            <person name="Yadav S."/>
            <person name="Yang S."/>
            <person name="Yang X."/>
            <person name="Yeager S."/>
            <person name="Yee E."/>
            <person name="Young G."/>
            <person name="Zainoun J."/>
            <person name="Zembeck L."/>
            <person name="Zimmer A."/>
            <person name="Zody M."/>
            <person name="Lander E."/>
        </authorList>
    </citation>
    <scope>NUCLEOTIDE SEQUENCE [LARGE SCALE GENOMIC DNA]</scope>
</reference>
<feature type="disulfide bond" evidence="5">
    <location>
        <begin position="1121"/>
        <end position="1148"/>
    </location>
</feature>
<dbReference type="InterPro" id="IPR000436">
    <property type="entry name" value="Sushi_SCR_CCP_dom"/>
</dbReference>
<dbReference type="InterPro" id="IPR002035">
    <property type="entry name" value="VWF_A"/>
</dbReference>
<dbReference type="PROSITE" id="PS50234">
    <property type="entry name" value="VWFA"/>
    <property type="match status" value="1"/>
</dbReference>
<feature type="disulfide bond" evidence="5">
    <location>
        <begin position="731"/>
        <end position="758"/>
    </location>
</feature>
<evidence type="ECO:0000313" key="8">
    <source>
        <dbReference type="Ensembl" id="ENSCSAVP00000001258.1"/>
    </source>
</evidence>
<feature type="domain" description="Sushi" evidence="7">
    <location>
        <begin position="1641"/>
        <end position="1701"/>
    </location>
</feature>
<keyword evidence="1 5" id="KW-0768">Sushi</keyword>
<comment type="caution">
    <text evidence="5">Lacks conserved residue(s) required for the propagation of feature annotation.</text>
</comment>
<organism evidence="8 9">
    <name type="scientific">Ciona savignyi</name>
    <name type="common">Pacific transparent sea squirt</name>
    <dbReference type="NCBI Taxonomy" id="51511"/>
    <lineage>
        <taxon>Eukaryota</taxon>
        <taxon>Metazoa</taxon>
        <taxon>Chordata</taxon>
        <taxon>Tunicata</taxon>
        <taxon>Ascidiacea</taxon>
        <taxon>Phlebobranchia</taxon>
        <taxon>Cionidae</taxon>
        <taxon>Ciona</taxon>
    </lineage>
</organism>
<dbReference type="Pfam" id="PF00084">
    <property type="entry name" value="Sushi"/>
    <property type="match status" value="26"/>
</dbReference>
<dbReference type="PANTHER" id="PTHR19325:SF560">
    <property type="entry name" value="SUSHI, VON WILLEBRAND FACTOR TYPE A, EGF AND PENTRAXIN DOMAIN-CONTAINING PROTEIN 1"/>
    <property type="match status" value="1"/>
</dbReference>
<dbReference type="InterPro" id="IPR035976">
    <property type="entry name" value="Sushi/SCR/CCP_sf"/>
</dbReference>
<feature type="domain" description="Sushi" evidence="7">
    <location>
        <begin position="199"/>
        <end position="257"/>
    </location>
</feature>
<dbReference type="CDD" id="cd01450">
    <property type="entry name" value="vWFA_subfamily_ECM"/>
    <property type="match status" value="1"/>
</dbReference>
<dbReference type="Gene3D" id="3.40.50.410">
    <property type="entry name" value="von Willebrand factor, type A domain"/>
    <property type="match status" value="1"/>
</dbReference>
<evidence type="ECO:0000256" key="2">
    <source>
        <dbReference type="ARBA" id="ARBA00022737"/>
    </source>
</evidence>
<sequence>ADWSPTIGHCIKVRCPALSSPQNGEMSCTDDNKFQSTCAFTCSRGYERIGASSSTCQSNRTFTQEPPMCREILCPVEYISVTDGVVICSDANRFDSMCEYNCNDGFQLTRDSVSRTRCQINYNWEALFKPVCERKLCSQGDPIIIRALQHGSIQCTNDMKFESQCTLSCNVGYEITGDGSTVCLADQSWSENFGECIKVQCSVLADPDNGGMRCTEANKYQSICTFSCNAGYELIGHSTSECQHDRQFSNSAPFCQKTRCPVSHLETANANTTCTEENLFESTCEYQCIPGYEVTGGVTTVTCMDDQSWSAEKAICEKKICSSTDENIVKADKNGNLTCTDGHIFDSVCSLECDVGYELVEGGSSQTRCSEDATWQAPIGYCIKIECPMLDEPVNGNISCSENNKYLSECEFQCSLGYEIVGEAITMCQAGRTWSYAVPTCQRVSCPTNHLTLTHGSVSCSIGNKFESVCAYQCDRGYEMGKRDFNQSTCTELMLWTNQKPTCMKKKCAMDSPDIVKANLIGTVTCTEENLYQSVCSVDCPSGYELTGGHQDITCSHTAQWSESMGHCQRIRCGVLDQPTNSTMVCSDEDKFESVCHFTCTPGYYRDGPSSTTCQADRTYSNELPTCQKISCPDDHNNIQFGSVNCTEGNLFQSVCSYQCDADYQIFGDSFATNSIVTSECQDFGEWTEVVPICERKTCSHDDEDFIAAMESGSVECSDGNRAGTVCMITCNEGYQVVGMTVITCTSSGSWNDSIGYCENIECPHLNPPESGDISCTSENNFASVCTYTCDDGYQFVGDVDVNEKVTQCLSDRTWTVETLPQCEKKHCPLWSAPDHGSINCTDSNLYMSQCLYMCEDGYRLSHPTDSSNQHSEIVSCGSNAEWSVAEAPKCTRITCSPNATTLQQTELHGSITCSNNAFYESVCTVKCNKGYELSGENNVTSCSSSLEWTPQLSACEKIQCNALVAPANGRISCSEGSQYKSHCKLMCDLGYSILDPENDYDVNKGIECRADGSWCGEVPTCEKIQCSAAHLSIAYGTVHCSDDNIFQSTCVYHCNTGYHMIQGQPDRAECTHNTRWTNPVPTCENNRCPANDTSISEALLFGDVTCTDENKFGSRCLLKCYEGYEMSGEPGTNCLESGRWSNGLGLCSKIECEPIEAPSNTSLQCTDEFKFQSLCVFECIAGYTRSDEASYDMSCQADGNWMGSVPTCEKITCPIDQVVTIEHGQVTCDDQNRFESQCVFVCDPGYTMLHHNSEYDVTTHVLSCLANGSWDFENYPECVPVGCPDVGVVNGRLDCSGGFTYGSQCMLSCDSGYEATSPSINIQCDSSGEWWPQLAACQKISCSDPTTPHTSISCTDGFNYGSICSFSSCEVGYEASTSVDDVTSCMADGQWLGLAPQCTKKTCPASFIDVNNGRVVCNDTNNFQSECEFICDTGYELNQVNNIARCGQTNTWNIAPLLCIRRQSCDSTYVPFGNVHCGSDGRCRLNCQPTSTLLGVAESICTDVNGTVSWTPALGSCLRRSCAAITSIRNGNVECTNNFKFRSVCRFRCENGYQLSGPVAARCNANLQWSSETPVCQAVTCNATYTDIAFGSAIQSNSNLQGSVIRYTCTEDGYVLVGDHQITCRSDGRWSAEKPKCQRQQCPPLHIANGGVQCTREIHNEWGSQCSFFCNEFHQLDGNHSTTVCGRDGQWSNPTPFCRGHCDIDFPNFENGSVTCTNSNYHHSQCSFSCDSDENGTPLNMHGSRLLTCQSSGRWSATPPCCTDACPSRTKVDLYIVIESRSSVESGNWNTLLNFINLLIQQFSVNDETTLVGLLRYHREVDVIGEVPLGRHRNLESLSRAIKFMPYGGYGANIGRALQHVSSRSLESAGNRLDVRDHVILFTDGRSQDNVTTAAQLLKEHATVQVVGMQSNRMNRKQLETIASKPNYVHSVPNISALDQSVVEAITMNMCENPCLLSQNYITRMRSYITV</sequence>
<dbReference type="Ensembl" id="ENSCSAVT00000001273.1">
    <property type="protein sequence ID" value="ENSCSAVP00000001258.1"/>
    <property type="gene ID" value="ENSCSAVG00000000702.1"/>
</dbReference>
<feature type="domain" description="Sushi" evidence="7">
    <location>
        <begin position="571"/>
        <end position="629"/>
    </location>
</feature>
<dbReference type="PROSITE" id="PS50923">
    <property type="entry name" value="SUSHI"/>
    <property type="match status" value="26"/>
</dbReference>
<evidence type="ECO:0000259" key="7">
    <source>
        <dbReference type="PROSITE" id="PS50923"/>
    </source>
</evidence>
<dbReference type="HOGENOM" id="CLU_236608_0_0_1"/>
<feature type="domain" description="Sushi" evidence="7">
    <location>
        <begin position="1402"/>
        <end position="1462"/>
    </location>
</feature>
<keyword evidence="9" id="KW-1185">Reference proteome</keyword>
<dbReference type="SMART" id="SM00032">
    <property type="entry name" value="CCP"/>
    <property type="match status" value="28"/>
</dbReference>
<feature type="domain" description="Sushi" evidence="7">
    <location>
        <begin position="1341"/>
        <end position="1401"/>
    </location>
</feature>
<feature type="disulfide bond" evidence="5">
    <location>
        <begin position="1550"/>
        <end position="1577"/>
    </location>
</feature>
<dbReference type="FunCoup" id="H2Y7G0">
    <property type="interactions" value="1"/>
</dbReference>
<feature type="domain" description="Sushi" evidence="7">
    <location>
        <begin position="1151"/>
        <end position="1211"/>
    </location>
</feature>
<dbReference type="GeneTree" id="ENSGT00940000163310"/>
<feature type="disulfide bond" evidence="5">
    <location>
        <begin position="260"/>
        <end position="303"/>
    </location>
</feature>
<keyword evidence="3 5" id="KW-1015">Disulfide bond</keyword>
<evidence type="ECO:0000256" key="5">
    <source>
        <dbReference type="PROSITE-ProRule" id="PRU00302"/>
    </source>
</evidence>
<feature type="domain" description="Sushi" evidence="7">
    <location>
        <begin position="1580"/>
        <end position="1640"/>
    </location>
</feature>
<feature type="domain" description="Sushi" evidence="7">
    <location>
        <begin position="1025"/>
        <end position="1086"/>
    </location>
</feature>
<evidence type="ECO:0000313" key="9">
    <source>
        <dbReference type="Proteomes" id="UP000007875"/>
    </source>
</evidence>